<dbReference type="InterPro" id="IPR036291">
    <property type="entry name" value="NAD(P)-bd_dom_sf"/>
</dbReference>
<keyword evidence="3" id="KW-1185">Reference proteome</keyword>
<gene>
    <name evidence="2" type="ORF">H7849_05110</name>
</gene>
<protein>
    <submittedName>
        <fullName evidence="2">NAD(P)-dependent oxidoreductase</fullName>
    </submittedName>
</protein>
<dbReference type="PANTHER" id="PTHR43355">
    <property type="entry name" value="FLAVIN REDUCTASE (NADPH)"/>
    <property type="match status" value="1"/>
</dbReference>
<dbReference type="AlphaFoldDB" id="A0A7G8BLC2"/>
<reference evidence="2 3" key="1">
    <citation type="submission" date="2020-08" db="EMBL/GenBank/DDBJ databases">
        <title>Edaphobacter telluris sp. nov. and Acidobacterium dinghuensis sp. nov., two acidobacteria isolated from forest soil.</title>
        <authorList>
            <person name="Fu J."/>
            <person name="Qiu L."/>
        </authorList>
    </citation>
    <scope>NUCLEOTIDE SEQUENCE [LARGE SCALE GENOMIC DNA]</scope>
    <source>
        <strain evidence="2">4Y35</strain>
    </source>
</reference>
<dbReference type="CDD" id="cd05244">
    <property type="entry name" value="BVR-B_like_SDR_a"/>
    <property type="match status" value="1"/>
</dbReference>
<evidence type="ECO:0000259" key="1">
    <source>
        <dbReference type="Pfam" id="PF13460"/>
    </source>
</evidence>
<dbReference type="Proteomes" id="UP000515312">
    <property type="component" value="Chromosome"/>
</dbReference>
<dbReference type="Gene3D" id="3.40.50.720">
    <property type="entry name" value="NAD(P)-binding Rossmann-like Domain"/>
    <property type="match status" value="1"/>
</dbReference>
<accession>A0A7G8BLC2</accession>
<dbReference type="Pfam" id="PF13460">
    <property type="entry name" value="NAD_binding_10"/>
    <property type="match status" value="1"/>
</dbReference>
<dbReference type="RefSeq" id="WP_186744694.1">
    <property type="nucleotide sequence ID" value="NZ_CP060394.1"/>
</dbReference>
<dbReference type="KEGG" id="adin:H7849_05110"/>
<dbReference type="InterPro" id="IPR051606">
    <property type="entry name" value="Polyketide_Oxido-like"/>
</dbReference>
<organism evidence="2 3">
    <name type="scientific">Alloacidobacterium dinghuense</name>
    <dbReference type="NCBI Taxonomy" id="2763107"/>
    <lineage>
        <taxon>Bacteria</taxon>
        <taxon>Pseudomonadati</taxon>
        <taxon>Acidobacteriota</taxon>
        <taxon>Terriglobia</taxon>
        <taxon>Terriglobales</taxon>
        <taxon>Acidobacteriaceae</taxon>
        <taxon>Alloacidobacterium</taxon>
    </lineage>
</organism>
<proteinExistence type="predicted"/>
<feature type="domain" description="NAD(P)-binding" evidence="1">
    <location>
        <begin position="7"/>
        <end position="197"/>
    </location>
</feature>
<sequence>MHVVLFGTTGMIGSRVLAELLSRGHIVTAVARDVSRVSNEPNVKAVRGDVLNSAEVAEIAKGSDAVISSYSPGTNTELIVDATRSLIAGLDRARVKRFIEVGGAGSLFVAPNVRLIDAPNFPDEYKAIAIAHADALEVLRKSDLDWTYFSPAAFIQPGERTGKFRLAGDTLVADDKGNSRISAEDYAIALVDELENPKHIRQRFTIGY</sequence>
<dbReference type="PANTHER" id="PTHR43355:SF2">
    <property type="entry name" value="FLAVIN REDUCTASE (NADPH)"/>
    <property type="match status" value="1"/>
</dbReference>
<dbReference type="SUPFAM" id="SSF51735">
    <property type="entry name" value="NAD(P)-binding Rossmann-fold domains"/>
    <property type="match status" value="1"/>
</dbReference>
<evidence type="ECO:0000313" key="2">
    <source>
        <dbReference type="EMBL" id="QNI33342.1"/>
    </source>
</evidence>
<name>A0A7G8BLC2_9BACT</name>
<dbReference type="GO" id="GO:0016646">
    <property type="term" value="F:oxidoreductase activity, acting on the CH-NH group of donors, NAD or NADP as acceptor"/>
    <property type="evidence" value="ECO:0007669"/>
    <property type="project" value="TreeGrafter"/>
</dbReference>
<dbReference type="InterPro" id="IPR016040">
    <property type="entry name" value="NAD(P)-bd_dom"/>
</dbReference>
<dbReference type="EMBL" id="CP060394">
    <property type="protein sequence ID" value="QNI33342.1"/>
    <property type="molecule type" value="Genomic_DNA"/>
</dbReference>
<evidence type="ECO:0000313" key="3">
    <source>
        <dbReference type="Proteomes" id="UP000515312"/>
    </source>
</evidence>